<gene>
    <name evidence="2" type="ORF">NMOB1V02_LOCUS9214</name>
</gene>
<feature type="compositionally biased region" description="Basic and acidic residues" evidence="1">
    <location>
        <begin position="384"/>
        <end position="394"/>
    </location>
</feature>
<feature type="region of interest" description="Disordered" evidence="1">
    <location>
        <begin position="362"/>
        <end position="394"/>
    </location>
</feature>
<feature type="compositionally biased region" description="Pro residues" evidence="1">
    <location>
        <begin position="270"/>
        <end position="284"/>
    </location>
</feature>
<evidence type="ECO:0000313" key="2">
    <source>
        <dbReference type="EMBL" id="CAD7281571.1"/>
    </source>
</evidence>
<accession>A0A7R9GGH8</accession>
<sequence>MDQEHTRAGCNLIMHNLAVGSRPRGNPSVASLLGYTAQQHLHANLEADRAPGLPHCGKPGQEQKIGFLTIVTMVCISMGVCSGEKVRNARDGAHHHHHHSHPGSHGFHGFGARHYPPPLIIEEASRIHMGVCSGEKVRNARDGAHHHHHHSHPGSHGFHGFGARHYPPPLIIEEASRIQGQHNGGYGYTAPSVSYGPPAPHIPTFHDYDGIDSRGVCPVGCVPQESRFIGGSPCGKPSTHYGPPLPIYANHGNHYVEEEEEEEEEETPVKPTPKPPKPTRPPKPTTEKPPKTNTLPPSIDEETVELAKNFGFLIVPGDGKPADQAKVDRVLALLPEGLSFSLVPMDIQDAFFAGQIDIVPLDEEEKRKSRSSPEESFSKVFTGRSRDQHLYPAL</sequence>
<protein>
    <submittedName>
        <fullName evidence="2">Uncharacterized protein</fullName>
    </submittedName>
</protein>
<organism evidence="2">
    <name type="scientific">Notodromas monacha</name>
    <dbReference type="NCBI Taxonomy" id="399045"/>
    <lineage>
        <taxon>Eukaryota</taxon>
        <taxon>Metazoa</taxon>
        <taxon>Ecdysozoa</taxon>
        <taxon>Arthropoda</taxon>
        <taxon>Crustacea</taxon>
        <taxon>Oligostraca</taxon>
        <taxon>Ostracoda</taxon>
        <taxon>Podocopa</taxon>
        <taxon>Podocopida</taxon>
        <taxon>Cypridocopina</taxon>
        <taxon>Cypridoidea</taxon>
        <taxon>Cyprididae</taxon>
        <taxon>Notodromas</taxon>
    </lineage>
</organism>
<evidence type="ECO:0000256" key="1">
    <source>
        <dbReference type="SAM" id="MobiDB-lite"/>
    </source>
</evidence>
<feature type="region of interest" description="Disordered" evidence="1">
    <location>
        <begin position="256"/>
        <end position="298"/>
    </location>
</feature>
<feature type="compositionally biased region" description="Acidic residues" evidence="1">
    <location>
        <begin position="257"/>
        <end position="266"/>
    </location>
</feature>
<dbReference type="AlphaFoldDB" id="A0A7R9GGH8"/>
<name>A0A7R9GGH8_9CRUS</name>
<reference evidence="2" key="1">
    <citation type="submission" date="2020-11" db="EMBL/GenBank/DDBJ databases">
        <authorList>
            <person name="Tran Van P."/>
        </authorList>
    </citation>
    <scope>NUCLEOTIDE SEQUENCE</scope>
</reference>
<proteinExistence type="predicted"/>
<feature type="compositionally biased region" description="Basic and acidic residues" evidence="1">
    <location>
        <begin position="364"/>
        <end position="377"/>
    </location>
</feature>
<dbReference type="EMBL" id="OA885019">
    <property type="protein sequence ID" value="CAD7281571.1"/>
    <property type="molecule type" value="Genomic_DNA"/>
</dbReference>
<keyword evidence="3" id="KW-1185">Reference proteome</keyword>
<dbReference type="EMBL" id="CAJPEX010002982">
    <property type="protein sequence ID" value="CAG0921723.1"/>
    <property type="molecule type" value="Genomic_DNA"/>
</dbReference>
<evidence type="ECO:0000313" key="3">
    <source>
        <dbReference type="Proteomes" id="UP000678499"/>
    </source>
</evidence>
<dbReference type="Proteomes" id="UP000678499">
    <property type="component" value="Unassembled WGS sequence"/>
</dbReference>